<dbReference type="Pfam" id="PF22458">
    <property type="entry name" value="RsmF-B_ferredox"/>
    <property type="match status" value="1"/>
</dbReference>
<feature type="binding site" evidence="13">
    <location>
        <begin position="263"/>
        <end position="269"/>
    </location>
    <ligand>
        <name>S-adenosyl-L-methionine</name>
        <dbReference type="ChEBI" id="CHEBI:59789"/>
    </ligand>
</feature>
<gene>
    <name evidence="15" type="ORF">C7B64_12435</name>
</gene>
<keyword evidence="16" id="KW-1185">Reference proteome</keyword>
<comment type="function">
    <text evidence="1">Specifically methylates the cytosine at position 967 (m5C967) of 16S rRNA.</text>
</comment>
<feature type="domain" description="SAM-dependent MTase RsmB/NOP-type" evidence="14">
    <location>
        <begin position="172"/>
        <end position="445"/>
    </location>
</feature>
<dbReference type="OrthoDB" id="9810297at2"/>
<dbReference type="NCBIfam" id="TIGR00563">
    <property type="entry name" value="rsmB"/>
    <property type="match status" value="1"/>
</dbReference>
<dbReference type="FunFam" id="3.40.50.150:FF:000257">
    <property type="entry name" value="16S rRNA methyltransferase"/>
    <property type="match status" value="1"/>
</dbReference>
<evidence type="ECO:0000256" key="10">
    <source>
        <dbReference type="ARBA" id="ARBA00030399"/>
    </source>
</evidence>
<evidence type="ECO:0000313" key="16">
    <source>
        <dbReference type="Proteomes" id="UP000238762"/>
    </source>
</evidence>
<dbReference type="InterPro" id="IPR029063">
    <property type="entry name" value="SAM-dependent_MTases_sf"/>
</dbReference>
<dbReference type="PANTHER" id="PTHR22807:SF53">
    <property type="entry name" value="RIBOSOMAL RNA SMALL SUBUNIT METHYLTRANSFERASE B-RELATED"/>
    <property type="match status" value="1"/>
</dbReference>
<evidence type="ECO:0000256" key="1">
    <source>
        <dbReference type="ARBA" id="ARBA00002724"/>
    </source>
</evidence>
<dbReference type="NCBIfam" id="NF011494">
    <property type="entry name" value="PRK14902.1"/>
    <property type="match status" value="1"/>
</dbReference>
<name>A0A2T1C2U5_9CYAN</name>
<evidence type="ECO:0000259" key="14">
    <source>
        <dbReference type="PROSITE" id="PS51686"/>
    </source>
</evidence>
<comment type="caution">
    <text evidence="15">The sequence shown here is derived from an EMBL/GenBank/DDBJ whole genome shotgun (WGS) entry which is preliminary data.</text>
</comment>
<dbReference type="Pfam" id="PF01029">
    <property type="entry name" value="NusB"/>
    <property type="match status" value="1"/>
</dbReference>
<evidence type="ECO:0000256" key="9">
    <source>
        <dbReference type="ARBA" id="ARBA00022884"/>
    </source>
</evidence>
<evidence type="ECO:0000256" key="6">
    <source>
        <dbReference type="ARBA" id="ARBA00022603"/>
    </source>
</evidence>
<comment type="similarity">
    <text evidence="13">Belongs to the class I-like SAM-binding methyltransferase superfamily. RsmB/NOP family.</text>
</comment>
<evidence type="ECO:0000256" key="13">
    <source>
        <dbReference type="PROSITE-ProRule" id="PRU01023"/>
    </source>
</evidence>
<dbReference type="EC" id="2.1.1.176" evidence="3"/>
<keyword evidence="8 13" id="KW-0949">S-adenosyl-L-methionine</keyword>
<evidence type="ECO:0000256" key="8">
    <source>
        <dbReference type="ARBA" id="ARBA00022691"/>
    </source>
</evidence>
<dbReference type="GO" id="GO:0008649">
    <property type="term" value="F:rRNA methyltransferase activity"/>
    <property type="evidence" value="ECO:0007669"/>
    <property type="project" value="InterPro"/>
</dbReference>
<reference evidence="15 16" key="2">
    <citation type="submission" date="2018-03" db="EMBL/GenBank/DDBJ databases">
        <title>The ancient ancestry and fast evolution of plastids.</title>
        <authorList>
            <person name="Moore K.R."/>
            <person name="Magnabosco C."/>
            <person name="Momper L."/>
            <person name="Gold D.A."/>
            <person name="Bosak T."/>
            <person name="Fournier G.P."/>
        </authorList>
    </citation>
    <scope>NUCLEOTIDE SEQUENCE [LARGE SCALE GENOMIC DNA]</scope>
    <source>
        <strain evidence="15 16">CCAP 1448/3</strain>
    </source>
</reference>
<dbReference type="Gene3D" id="3.40.50.150">
    <property type="entry name" value="Vaccinia Virus protein VP39"/>
    <property type="match status" value="1"/>
</dbReference>
<protein>
    <recommendedName>
        <fullName evidence="3">16S rRNA (cytosine(967)-C(5))-methyltransferase</fullName>
        <ecNumber evidence="3">2.1.1.176</ecNumber>
    </recommendedName>
    <alternativeName>
        <fullName evidence="10">16S rRNA m5C967 methyltransferase</fullName>
    </alternativeName>
    <alternativeName>
        <fullName evidence="11">rRNA (cytosine-C(5)-)-methyltransferase RsmB</fullName>
    </alternativeName>
</protein>
<dbReference type="InterPro" id="IPR006027">
    <property type="entry name" value="NusB_RsmB_TIM44"/>
</dbReference>
<dbReference type="GO" id="GO:0005737">
    <property type="term" value="C:cytoplasm"/>
    <property type="evidence" value="ECO:0007669"/>
    <property type="project" value="UniProtKB-SubCell"/>
</dbReference>
<feature type="binding site" evidence="13">
    <location>
        <position position="287"/>
    </location>
    <ligand>
        <name>S-adenosyl-L-methionine</name>
        <dbReference type="ChEBI" id="CHEBI:59789"/>
    </ligand>
</feature>
<comment type="subcellular location">
    <subcellularLocation>
        <location evidence="2">Cytoplasm</location>
    </subcellularLocation>
</comment>
<keyword evidence="4" id="KW-0963">Cytoplasm</keyword>
<dbReference type="Pfam" id="PF01189">
    <property type="entry name" value="Methyltr_RsmB-F"/>
    <property type="match status" value="1"/>
</dbReference>
<dbReference type="InterPro" id="IPR004573">
    <property type="entry name" value="rRNA_ssu_MeTfrase_B"/>
</dbReference>
<proteinExistence type="inferred from homology"/>
<organism evidence="15 16">
    <name type="scientific">Merismopedia glauca CCAP 1448/3</name>
    <dbReference type="NCBI Taxonomy" id="1296344"/>
    <lineage>
        <taxon>Bacteria</taxon>
        <taxon>Bacillati</taxon>
        <taxon>Cyanobacteriota</taxon>
        <taxon>Cyanophyceae</taxon>
        <taxon>Synechococcales</taxon>
        <taxon>Merismopediaceae</taxon>
        <taxon>Merismopedia</taxon>
    </lineage>
</organism>
<dbReference type="PANTHER" id="PTHR22807">
    <property type="entry name" value="NOP2 YEAST -RELATED NOL1/NOP2/FMU SUN DOMAIN-CONTAINING"/>
    <property type="match status" value="1"/>
</dbReference>
<evidence type="ECO:0000256" key="5">
    <source>
        <dbReference type="ARBA" id="ARBA00022552"/>
    </source>
</evidence>
<keyword evidence="6 13" id="KW-0489">Methyltransferase</keyword>
<dbReference type="AlphaFoldDB" id="A0A2T1C2U5"/>
<evidence type="ECO:0000256" key="12">
    <source>
        <dbReference type="ARBA" id="ARBA00047283"/>
    </source>
</evidence>
<keyword evidence="7 13" id="KW-0808">Transferase</keyword>
<dbReference type="GO" id="GO:0003723">
    <property type="term" value="F:RNA binding"/>
    <property type="evidence" value="ECO:0007669"/>
    <property type="project" value="UniProtKB-UniRule"/>
</dbReference>
<dbReference type="InterPro" id="IPR001678">
    <property type="entry name" value="MeTrfase_RsmB-F_NOP2_dom"/>
</dbReference>
<evidence type="ECO:0000313" key="15">
    <source>
        <dbReference type="EMBL" id="PSB02589.1"/>
    </source>
</evidence>
<dbReference type="RefSeq" id="WP_106288976.1">
    <property type="nucleotide sequence ID" value="NZ_CAWNTC010000053.1"/>
</dbReference>
<dbReference type="PRINTS" id="PR02008">
    <property type="entry name" value="RCMTFAMILY"/>
</dbReference>
<dbReference type="SUPFAM" id="SSF48013">
    <property type="entry name" value="NusB-like"/>
    <property type="match status" value="1"/>
</dbReference>
<sequence length="445" mass="49548">MQNHPRQLAFLALSAIERGVYADVALHRVLESEPLAQGERSLVTELVYGTVRRKRSLSALIPALATRKSRQLPPKLATILNLGLYQLRYLDRVSPSAAVSSTVELAKQNGFSGLSGFVNALMRQYVRLEATGVDVLPTPTDPVTRLGVLHSYPDWIVQLWIEQFGVEEAEKLCIWGNQSPSIDLRVNPLRSNMEEVIQQLENVGIAVTRVLELPQTLRISGNAGKIENLPGFSSGWWSIQDTSAQLVSHLLDPQPGEVIIDACAAPGGKTTHIAELMQDKGQVWACDLKASRLKKLKQNQERLNLQSIQIFEGDSRNLPQFKNTADRVLLDVPCSGLGTLHRHADARWRQTPDSVTGLTIIQQQLLEEAITWVKPEGTLVYSTCTLHPLENEHALASFLSRHPDWEIATPPATFPQSLVSPTGEIKILPHQFSLDGFFMVRLRRR</sequence>
<evidence type="ECO:0000256" key="2">
    <source>
        <dbReference type="ARBA" id="ARBA00004496"/>
    </source>
</evidence>
<feature type="active site" description="Nucleophile" evidence="13">
    <location>
        <position position="384"/>
    </location>
</feature>
<dbReference type="Proteomes" id="UP000238762">
    <property type="component" value="Unassembled WGS sequence"/>
</dbReference>
<keyword evidence="5" id="KW-0698">rRNA processing</keyword>
<dbReference type="InterPro" id="IPR054728">
    <property type="entry name" value="RsmB-like_ferredoxin"/>
</dbReference>
<evidence type="ECO:0000256" key="11">
    <source>
        <dbReference type="ARBA" id="ARBA00031088"/>
    </source>
</evidence>
<keyword evidence="9 13" id="KW-0694">RNA-binding</keyword>
<dbReference type="NCBIfam" id="NF011493">
    <property type="entry name" value="PRK14901.1"/>
    <property type="match status" value="1"/>
</dbReference>
<dbReference type="GO" id="GO:0006355">
    <property type="term" value="P:regulation of DNA-templated transcription"/>
    <property type="evidence" value="ECO:0007669"/>
    <property type="project" value="InterPro"/>
</dbReference>
<comment type="catalytic activity">
    <reaction evidence="12">
        <text>cytidine(967) in 16S rRNA + S-adenosyl-L-methionine = 5-methylcytidine(967) in 16S rRNA + S-adenosyl-L-homocysteine + H(+)</text>
        <dbReference type="Rhea" id="RHEA:42748"/>
        <dbReference type="Rhea" id="RHEA-COMP:10219"/>
        <dbReference type="Rhea" id="RHEA-COMP:10220"/>
        <dbReference type="ChEBI" id="CHEBI:15378"/>
        <dbReference type="ChEBI" id="CHEBI:57856"/>
        <dbReference type="ChEBI" id="CHEBI:59789"/>
        <dbReference type="ChEBI" id="CHEBI:74483"/>
        <dbReference type="ChEBI" id="CHEBI:82748"/>
        <dbReference type="EC" id="2.1.1.176"/>
    </reaction>
</comment>
<accession>A0A2T1C2U5</accession>
<dbReference type="Gene3D" id="1.10.940.10">
    <property type="entry name" value="NusB-like"/>
    <property type="match status" value="1"/>
</dbReference>
<dbReference type="InterPro" id="IPR049560">
    <property type="entry name" value="MeTrfase_RsmB-F_NOP2_cat"/>
</dbReference>
<reference evidence="15 16" key="1">
    <citation type="submission" date="2018-02" db="EMBL/GenBank/DDBJ databases">
        <authorList>
            <person name="Cohen D.B."/>
            <person name="Kent A.D."/>
        </authorList>
    </citation>
    <scope>NUCLEOTIDE SEQUENCE [LARGE SCALE GENOMIC DNA]</scope>
    <source>
        <strain evidence="15 16">CCAP 1448/3</strain>
    </source>
</reference>
<dbReference type="SUPFAM" id="SSF53335">
    <property type="entry name" value="S-adenosyl-L-methionine-dependent methyltransferases"/>
    <property type="match status" value="1"/>
</dbReference>
<dbReference type="InterPro" id="IPR023267">
    <property type="entry name" value="RCMT"/>
</dbReference>
<feature type="binding site" evidence="13">
    <location>
        <position position="331"/>
    </location>
    <ligand>
        <name>S-adenosyl-L-methionine</name>
        <dbReference type="ChEBI" id="CHEBI:59789"/>
    </ligand>
</feature>
<dbReference type="CDD" id="cd02440">
    <property type="entry name" value="AdoMet_MTases"/>
    <property type="match status" value="1"/>
</dbReference>
<dbReference type="PROSITE" id="PS51686">
    <property type="entry name" value="SAM_MT_RSMB_NOP"/>
    <property type="match status" value="1"/>
</dbReference>
<dbReference type="EMBL" id="PVWJ01000055">
    <property type="protein sequence ID" value="PSB02589.1"/>
    <property type="molecule type" value="Genomic_DNA"/>
</dbReference>
<evidence type="ECO:0000256" key="3">
    <source>
        <dbReference type="ARBA" id="ARBA00012140"/>
    </source>
</evidence>
<dbReference type="InterPro" id="IPR035926">
    <property type="entry name" value="NusB-like_sf"/>
</dbReference>
<evidence type="ECO:0000256" key="7">
    <source>
        <dbReference type="ARBA" id="ARBA00022679"/>
    </source>
</evidence>
<feature type="binding site" evidence="13">
    <location>
        <position position="314"/>
    </location>
    <ligand>
        <name>S-adenosyl-L-methionine</name>
        <dbReference type="ChEBI" id="CHEBI:59789"/>
    </ligand>
</feature>
<evidence type="ECO:0000256" key="4">
    <source>
        <dbReference type="ARBA" id="ARBA00022490"/>
    </source>
</evidence>